<accession>A0A4Y2DIJ6</accession>
<sequence>MHLAMLTDKRCPLARRYIRTLVAQRTVKAREIGPDSNCARRFVIPAVNFRATDSADLIYWQAHNVTPPTVLRHISCHELLKIIQDDVPMDGWDFIKFSSHTQAVERIVKLVTEASRKRVGPQNRDGFITATLESIKQMSQFESKKDYKNSAFTTDRKQLAKCDICCTCRFVRYAAKCGANYRSNGRQLKRMSVILLT</sequence>
<reference evidence="1 2" key="1">
    <citation type="journal article" date="2019" name="Sci. Rep.">
        <title>Orb-weaving spider Araneus ventricosus genome elucidates the spidroin gene catalogue.</title>
        <authorList>
            <person name="Kono N."/>
            <person name="Nakamura H."/>
            <person name="Ohtoshi R."/>
            <person name="Moran D.A.P."/>
            <person name="Shinohara A."/>
            <person name="Yoshida Y."/>
            <person name="Fujiwara M."/>
            <person name="Mori M."/>
            <person name="Tomita M."/>
            <person name="Arakawa K."/>
        </authorList>
    </citation>
    <scope>NUCLEOTIDE SEQUENCE [LARGE SCALE GENOMIC DNA]</scope>
</reference>
<organism evidence="1 2">
    <name type="scientific">Araneus ventricosus</name>
    <name type="common">Orbweaver spider</name>
    <name type="synonym">Epeira ventricosa</name>
    <dbReference type="NCBI Taxonomy" id="182803"/>
    <lineage>
        <taxon>Eukaryota</taxon>
        <taxon>Metazoa</taxon>
        <taxon>Ecdysozoa</taxon>
        <taxon>Arthropoda</taxon>
        <taxon>Chelicerata</taxon>
        <taxon>Arachnida</taxon>
        <taxon>Araneae</taxon>
        <taxon>Araneomorphae</taxon>
        <taxon>Entelegynae</taxon>
        <taxon>Araneoidea</taxon>
        <taxon>Araneidae</taxon>
        <taxon>Araneus</taxon>
    </lineage>
</organism>
<dbReference type="AlphaFoldDB" id="A0A4Y2DIJ6"/>
<gene>
    <name evidence="1" type="ORF">AVEN_247874_1</name>
</gene>
<dbReference type="PANTHER" id="PTHR46409:SF1">
    <property type="entry name" value="HTH PSQ-TYPE DOMAIN-CONTAINING PROTEIN"/>
    <property type="match status" value="1"/>
</dbReference>
<dbReference type="Proteomes" id="UP000499080">
    <property type="component" value="Unassembled WGS sequence"/>
</dbReference>
<dbReference type="EMBL" id="BGPR01166898">
    <property type="protein sequence ID" value="GBM16572.1"/>
    <property type="molecule type" value="Genomic_DNA"/>
</dbReference>
<comment type="caution">
    <text evidence="1">The sequence shown here is derived from an EMBL/GenBank/DDBJ whole genome shotgun (WGS) entry which is preliminary data.</text>
</comment>
<keyword evidence="2" id="KW-1185">Reference proteome</keyword>
<protein>
    <submittedName>
        <fullName evidence="1">Uncharacterized protein</fullName>
    </submittedName>
</protein>
<proteinExistence type="predicted"/>
<evidence type="ECO:0000313" key="2">
    <source>
        <dbReference type="Proteomes" id="UP000499080"/>
    </source>
</evidence>
<evidence type="ECO:0000313" key="1">
    <source>
        <dbReference type="EMBL" id="GBM16572.1"/>
    </source>
</evidence>
<name>A0A4Y2DIJ6_ARAVE</name>
<dbReference type="PANTHER" id="PTHR46409">
    <property type="entry name" value="HTH PSQ-TYPE DOMAIN-CONTAINING PROTEIN"/>
    <property type="match status" value="1"/>
</dbReference>